<feature type="region of interest" description="Disordered" evidence="4">
    <location>
        <begin position="1"/>
        <end position="52"/>
    </location>
</feature>
<protein>
    <recommendedName>
        <fullName evidence="2 3">Vacuolar protein sorting-associated protein 51 homolog</fullName>
    </recommendedName>
</protein>
<reference evidence="5" key="1">
    <citation type="submission" date="2025-08" db="UniProtKB">
        <authorList>
            <consortium name="Ensembl"/>
        </authorList>
    </citation>
    <scope>IDENTIFICATION</scope>
</reference>
<reference evidence="5" key="2">
    <citation type="submission" date="2025-09" db="UniProtKB">
        <authorList>
            <consortium name="Ensembl"/>
        </authorList>
    </citation>
    <scope>IDENTIFICATION</scope>
</reference>
<keyword evidence="6" id="KW-1185">Reference proteome</keyword>
<dbReference type="GO" id="GO:0000938">
    <property type="term" value="C:GARP complex"/>
    <property type="evidence" value="ECO:0007669"/>
    <property type="project" value="UniProtKB-UniRule"/>
</dbReference>
<keyword evidence="3" id="KW-0967">Endosome</keyword>
<organism evidence="5 6">
    <name type="scientific">Malurus cyaneus samueli</name>
    <dbReference type="NCBI Taxonomy" id="2593467"/>
    <lineage>
        <taxon>Eukaryota</taxon>
        <taxon>Metazoa</taxon>
        <taxon>Chordata</taxon>
        <taxon>Craniata</taxon>
        <taxon>Vertebrata</taxon>
        <taxon>Euteleostomi</taxon>
        <taxon>Archelosauria</taxon>
        <taxon>Archosauria</taxon>
        <taxon>Dinosauria</taxon>
        <taxon>Saurischia</taxon>
        <taxon>Theropoda</taxon>
        <taxon>Coelurosauria</taxon>
        <taxon>Aves</taxon>
        <taxon>Neognathae</taxon>
        <taxon>Neoaves</taxon>
        <taxon>Telluraves</taxon>
        <taxon>Australaves</taxon>
        <taxon>Passeriformes</taxon>
        <taxon>Meliphagoidea</taxon>
        <taxon>Maluridae</taxon>
        <taxon>Malurus</taxon>
    </lineage>
</organism>
<dbReference type="GO" id="GO:0005829">
    <property type="term" value="C:cytosol"/>
    <property type="evidence" value="ECO:0007669"/>
    <property type="project" value="GOC"/>
</dbReference>
<dbReference type="GO" id="GO:0006869">
    <property type="term" value="P:lipid transport"/>
    <property type="evidence" value="ECO:0007669"/>
    <property type="project" value="UniProtKB-UniRule"/>
</dbReference>
<dbReference type="GO" id="GO:0042147">
    <property type="term" value="P:retrograde transport, endosome to Golgi"/>
    <property type="evidence" value="ECO:0007669"/>
    <property type="project" value="UniProtKB-UniRule"/>
</dbReference>
<keyword evidence="3" id="KW-0813">Transport</keyword>
<accession>A0A8C5XA87</accession>
<name>A0A8C5XA87_9PASS</name>
<dbReference type="PANTHER" id="PTHR15954">
    <property type="entry name" value="VACUOLAR PROTEIN SORTING-ASSOCIATED PROTEIN 51 HOMOLOG"/>
    <property type="match status" value="1"/>
</dbReference>
<feature type="compositionally biased region" description="Low complexity" evidence="4">
    <location>
        <begin position="33"/>
        <end position="45"/>
    </location>
</feature>
<keyword evidence="3" id="KW-0653">Protein transport</keyword>
<proteinExistence type="inferred from homology"/>
<dbReference type="AlphaFoldDB" id="A0A8C5XA87"/>
<comment type="similarity">
    <text evidence="1 3">Belongs to the VPS51 family.</text>
</comment>
<dbReference type="Ensembl" id="ENSMCST00000022615.1">
    <property type="protein sequence ID" value="ENSMCSP00000022051.1"/>
    <property type="gene ID" value="ENSMCSG00000015378.1"/>
</dbReference>
<dbReference type="PANTHER" id="PTHR15954:SF4">
    <property type="entry name" value="VACUOLAR PROTEIN SORTING-ASSOCIATED PROTEIN 51 HOMOLOG"/>
    <property type="match status" value="1"/>
</dbReference>
<dbReference type="GO" id="GO:0048193">
    <property type="term" value="P:Golgi vesicle transport"/>
    <property type="evidence" value="ECO:0007669"/>
    <property type="project" value="TreeGrafter"/>
</dbReference>
<comment type="function">
    <text evidence="3">Involved in retrograde transport from early and late endosomes to the late Golgi. The GARP complex is required for the maintenance of protein retrieval from endosomes to the TGN, acid hydrolase sorting, lysosome function, endosomal cholesterol traffic and autophagy. Acts as component of the EARP complex that is involved in endocytic recycling.</text>
</comment>
<comment type="subcellular location">
    <subcellularLocation>
        <location evidence="3">Golgi apparatus</location>
        <location evidence="3">trans-Golgi network</location>
    </subcellularLocation>
    <subcellularLocation>
        <location evidence="3">Recycling endosome</location>
    </subcellularLocation>
    <text evidence="3">Localizes to the trans-Golgi network as part of the GARP complex, while it localizes to recycling endosomes as part of the EARP complex.</text>
</comment>
<dbReference type="GO" id="GO:0032456">
    <property type="term" value="P:endocytic recycling"/>
    <property type="evidence" value="ECO:0007669"/>
    <property type="project" value="UniProtKB-UniRule"/>
</dbReference>
<dbReference type="GO" id="GO:0007030">
    <property type="term" value="P:Golgi organization"/>
    <property type="evidence" value="ECO:0007669"/>
    <property type="project" value="UniProtKB-UniRule"/>
</dbReference>
<dbReference type="InterPro" id="IPR014812">
    <property type="entry name" value="Vps51"/>
</dbReference>
<dbReference type="Proteomes" id="UP000694560">
    <property type="component" value="Unplaced"/>
</dbReference>
<sequence length="150" mass="15655">CDGGGDAGSGAGSGPGQPEATGGSTGRYYGPSTAEAAEAAPDPTDINGPHFDPEVFMTKVRSECPLGQLLAREAALGREIRALDSDMQTLLYENYNKFISATGEEMPAADRAGTRGFGDCRCGSTGKLPWAVWGLTLEISAASPPWGLWW</sequence>
<evidence type="ECO:0000313" key="6">
    <source>
        <dbReference type="Proteomes" id="UP000694560"/>
    </source>
</evidence>
<evidence type="ECO:0000256" key="4">
    <source>
        <dbReference type="SAM" id="MobiDB-lite"/>
    </source>
</evidence>
<dbReference type="GO" id="GO:1990745">
    <property type="term" value="C:EARP complex"/>
    <property type="evidence" value="ECO:0007669"/>
    <property type="project" value="UniProtKB-UniRule"/>
</dbReference>
<evidence type="ECO:0000256" key="1">
    <source>
        <dbReference type="ARBA" id="ARBA00006080"/>
    </source>
</evidence>
<dbReference type="Pfam" id="PF08700">
    <property type="entry name" value="VPS51_Exo84_N"/>
    <property type="match status" value="1"/>
</dbReference>
<feature type="compositionally biased region" description="Gly residues" evidence="4">
    <location>
        <begin position="1"/>
        <end position="15"/>
    </location>
</feature>
<evidence type="ECO:0000256" key="2">
    <source>
        <dbReference type="ARBA" id="ARBA00016122"/>
    </source>
</evidence>
<keyword evidence="3" id="KW-0333">Golgi apparatus</keyword>
<dbReference type="OrthoDB" id="203678at2759"/>
<keyword evidence="3" id="KW-0445">Lipid transport</keyword>
<dbReference type="GO" id="GO:0015031">
    <property type="term" value="P:protein transport"/>
    <property type="evidence" value="ECO:0007669"/>
    <property type="project" value="UniProtKB-UniRule"/>
</dbReference>
<evidence type="ECO:0000256" key="3">
    <source>
        <dbReference type="RuleBase" id="RU368010"/>
    </source>
</evidence>
<evidence type="ECO:0000313" key="5">
    <source>
        <dbReference type="Ensembl" id="ENSMCSP00000022051.1"/>
    </source>
</evidence>
<dbReference type="GO" id="GO:0007041">
    <property type="term" value="P:lysosomal transport"/>
    <property type="evidence" value="ECO:0007669"/>
    <property type="project" value="TreeGrafter"/>
</dbReference>
<comment type="subunit">
    <text evidence="3">Component of the Golgi-associated retrograde protein (GARP) complex. Component of the endosome-associated retrograde protein (EARP) complex.</text>
</comment>
<dbReference type="GO" id="GO:0016020">
    <property type="term" value="C:membrane"/>
    <property type="evidence" value="ECO:0007669"/>
    <property type="project" value="TreeGrafter"/>
</dbReference>